<evidence type="ECO:0000256" key="3">
    <source>
        <dbReference type="RuleBase" id="RU361235"/>
    </source>
</evidence>
<dbReference type="PANTHER" id="PTHR11559">
    <property type="entry name" value="CARBOXYLESTERASE"/>
    <property type="match status" value="1"/>
</dbReference>
<keyword evidence="6" id="KW-1185">Reference proteome</keyword>
<dbReference type="EC" id="3.1.1.-" evidence="3"/>
<dbReference type="Gene3D" id="3.40.50.1820">
    <property type="entry name" value="alpha/beta hydrolase"/>
    <property type="match status" value="1"/>
</dbReference>
<feature type="domain" description="Carboxylesterase type B" evidence="4">
    <location>
        <begin position="65"/>
        <end position="555"/>
    </location>
</feature>
<protein>
    <recommendedName>
        <fullName evidence="3">Carboxylic ester hydrolase</fullName>
        <ecNumber evidence="3">3.1.1.-</ecNumber>
    </recommendedName>
</protein>
<dbReference type="Proteomes" id="UP000016924">
    <property type="component" value="Unassembled WGS sequence"/>
</dbReference>
<dbReference type="RefSeq" id="XP_007785172.1">
    <property type="nucleotide sequence ID" value="XM_007786982.1"/>
</dbReference>
<evidence type="ECO:0000256" key="1">
    <source>
        <dbReference type="ARBA" id="ARBA00005964"/>
    </source>
</evidence>
<dbReference type="eggNOG" id="KOG4389">
    <property type="taxonomic scope" value="Eukaryota"/>
</dbReference>
<dbReference type="SUPFAM" id="SSF53474">
    <property type="entry name" value="alpha/beta-Hydrolases"/>
    <property type="match status" value="1"/>
</dbReference>
<dbReference type="FunFam" id="3.40.50.1820:FF:000266">
    <property type="entry name" value="Carboxylic ester hydrolase"/>
    <property type="match status" value="1"/>
</dbReference>
<dbReference type="GO" id="GO:0016787">
    <property type="term" value="F:hydrolase activity"/>
    <property type="evidence" value="ECO:0007669"/>
    <property type="project" value="UniProtKB-KW"/>
</dbReference>
<dbReference type="InterPro" id="IPR029058">
    <property type="entry name" value="AB_hydrolase_fold"/>
</dbReference>
<accession>R7Z6N5</accession>
<dbReference type="OrthoDB" id="408631at2759"/>
<evidence type="ECO:0000313" key="5">
    <source>
        <dbReference type="EMBL" id="EON69855.1"/>
    </source>
</evidence>
<dbReference type="PROSITE" id="PS00122">
    <property type="entry name" value="CARBOXYLESTERASE_B_1"/>
    <property type="match status" value="1"/>
</dbReference>
<feature type="chain" id="PRO_5005145884" description="Carboxylic ester hydrolase" evidence="3">
    <location>
        <begin position="19"/>
        <end position="623"/>
    </location>
</feature>
<dbReference type="ESTHER" id="cona1-r7z6n5">
    <property type="family name" value="Fungal_carboxylesterase_lipase"/>
</dbReference>
<dbReference type="InterPro" id="IPR019819">
    <property type="entry name" value="Carboxylesterase_B_CS"/>
</dbReference>
<evidence type="ECO:0000259" key="4">
    <source>
        <dbReference type="Pfam" id="PF00135"/>
    </source>
</evidence>
<dbReference type="HOGENOM" id="CLU_006586_10_5_1"/>
<dbReference type="STRING" id="1168221.R7Z6N5"/>
<dbReference type="GeneID" id="19906429"/>
<comment type="similarity">
    <text evidence="1 3">Belongs to the type-B carboxylesterase/lipase family.</text>
</comment>
<dbReference type="PROSITE" id="PS00941">
    <property type="entry name" value="CARBOXYLESTERASE_B_2"/>
    <property type="match status" value="1"/>
</dbReference>
<dbReference type="AlphaFoldDB" id="R7Z6N5"/>
<keyword evidence="3" id="KW-0732">Signal</keyword>
<keyword evidence="2 3" id="KW-0378">Hydrolase</keyword>
<organism evidence="5 6">
    <name type="scientific">Coniosporium apollinis (strain CBS 100218)</name>
    <name type="common">Rock-inhabiting black yeast</name>
    <dbReference type="NCBI Taxonomy" id="1168221"/>
    <lineage>
        <taxon>Eukaryota</taxon>
        <taxon>Fungi</taxon>
        <taxon>Dikarya</taxon>
        <taxon>Ascomycota</taxon>
        <taxon>Pezizomycotina</taxon>
        <taxon>Dothideomycetes</taxon>
        <taxon>Dothideomycetes incertae sedis</taxon>
        <taxon>Coniosporium</taxon>
    </lineage>
</organism>
<dbReference type="OMA" id="YGTWAFL"/>
<name>R7Z6N5_CONA1</name>
<dbReference type="InterPro" id="IPR002018">
    <property type="entry name" value="CarbesteraseB"/>
</dbReference>
<reference evidence="6" key="1">
    <citation type="submission" date="2012-06" db="EMBL/GenBank/DDBJ databases">
        <title>The genome sequence of Coniosporium apollinis CBS 100218.</title>
        <authorList>
            <consortium name="The Broad Institute Genome Sequencing Platform"/>
            <person name="Cuomo C."/>
            <person name="Gorbushina A."/>
            <person name="Noack S."/>
            <person name="Walker B."/>
            <person name="Young S.K."/>
            <person name="Zeng Q."/>
            <person name="Gargeya S."/>
            <person name="Fitzgerald M."/>
            <person name="Haas B."/>
            <person name="Abouelleil A."/>
            <person name="Alvarado L."/>
            <person name="Arachchi H.M."/>
            <person name="Berlin A.M."/>
            <person name="Chapman S.B."/>
            <person name="Goldberg J."/>
            <person name="Griggs A."/>
            <person name="Gujja S."/>
            <person name="Hansen M."/>
            <person name="Howarth C."/>
            <person name="Imamovic A."/>
            <person name="Larimer J."/>
            <person name="McCowan C."/>
            <person name="Montmayeur A."/>
            <person name="Murphy C."/>
            <person name="Neiman D."/>
            <person name="Pearson M."/>
            <person name="Priest M."/>
            <person name="Roberts A."/>
            <person name="Saif S."/>
            <person name="Shea T."/>
            <person name="Sisk P."/>
            <person name="Sykes S."/>
            <person name="Wortman J."/>
            <person name="Nusbaum C."/>
            <person name="Birren B."/>
        </authorList>
    </citation>
    <scope>NUCLEOTIDE SEQUENCE [LARGE SCALE GENOMIC DNA]</scope>
    <source>
        <strain evidence="6">CBS 100218</strain>
    </source>
</reference>
<dbReference type="InterPro" id="IPR019826">
    <property type="entry name" value="Carboxylesterase_B_AS"/>
</dbReference>
<dbReference type="Pfam" id="PF00135">
    <property type="entry name" value="COesterase"/>
    <property type="match status" value="1"/>
</dbReference>
<dbReference type="EMBL" id="JH767636">
    <property type="protein sequence ID" value="EON69855.1"/>
    <property type="molecule type" value="Genomic_DNA"/>
</dbReference>
<evidence type="ECO:0000256" key="2">
    <source>
        <dbReference type="ARBA" id="ARBA00022801"/>
    </source>
</evidence>
<dbReference type="InterPro" id="IPR050309">
    <property type="entry name" value="Type-B_Carboxylest/Lipase"/>
</dbReference>
<proteinExistence type="inferred from homology"/>
<gene>
    <name evidence="5" type="ORF">W97_09118</name>
</gene>
<sequence>MRGLLAVVATIVVDLSFAAVGGTIPLAKQPFERFKRQIEDTPANSSASSLQVDLGYEIYEGFNDETSGLNQWRGIRFAAPPIGELRWQPPQPPVYNRSNIIQASNFGSECPQSSANAISRIFPSRLGNEDCLFLNVYSPPDAANLPVLVWIHGGGYGLGNGSAQNLASIINANNNSFVGVAIQYRLGAFGFLASDEVARNGVANAGILDAEFALEWVQAYIHLFGGNTSQVTISGESAGAGAVMLLDIAYGGTLGTSLFQNSIAASPYLPMQYGYKDWVPSQSYYAFAAATGCFSSTRYGANSSQTIFDCLVAQDTETLQYASFNVSETGTYGTWGFLPVTDGVLIQDLPSRQLLEKRVNGANILVGNNADEGPLFVPQDIMSIEDLVEWLQLTFPLFSNNDIAKVLLYYPSGNETTEDEDALRYATAGDMGATAINVSSVAAGQQQRANNIYAETSFVCPSYWLAEAYSGSGSGVSRSSYRYQYSVPVALHGADVAVYFGPTPPTVGPDMSMAFMRIWGSFITQDNPSIPDEVANGASFNNTAASNPASSWPEYSVYAPYQINLNQTGGTPLEVALFGVVNVTEFVGPGQVNDIELVNAYTWEGGRGVRCDFWRSVGGLVPE</sequence>
<evidence type="ECO:0000313" key="6">
    <source>
        <dbReference type="Proteomes" id="UP000016924"/>
    </source>
</evidence>
<feature type="signal peptide" evidence="3">
    <location>
        <begin position="1"/>
        <end position="18"/>
    </location>
</feature>